<dbReference type="Proteomes" id="UP000228743">
    <property type="component" value="Unassembled WGS sequence"/>
</dbReference>
<dbReference type="EC" id="2.4.2.10" evidence="5 9"/>
<dbReference type="GO" id="GO:0006207">
    <property type="term" value="P:'de novo' pyrimidine nucleobase biosynthetic process"/>
    <property type="evidence" value="ECO:0007669"/>
    <property type="project" value="TreeGrafter"/>
</dbReference>
<dbReference type="UniPathway" id="UPA00070">
    <property type="reaction ID" value="UER00119"/>
</dbReference>
<proteinExistence type="inferred from homology"/>
<feature type="binding site" description="in other chain" evidence="9">
    <location>
        <begin position="126"/>
        <end position="134"/>
    </location>
    <ligand>
        <name>5-phospho-alpha-D-ribose 1-diphosphate</name>
        <dbReference type="ChEBI" id="CHEBI:58017"/>
        <note>ligand shared between dimeric partners</note>
    </ligand>
</feature>
<protein>
    <recommendedName>
        <fullName evidence="5 9">Orotate phosphoribosyltransferase</fullName>
        <shortName evidence="9">OPRT</shortName>
        <shortName evidence="9">OPRTase</shortName>
        <ecNumber evidence="5 9">2.4.2.10</ecNumber>
    </recommendedName>
</protein>
<dbReference type="PANTHER" id="PTHR46683">
    <property type="entry name" value="OROTATE PHOSPHORIBOSYLTRANSFERASE 1-RELATED"/>
    <property type="match status" value="1"/>
</dbReference>
<evidence type="ECO:0000256" key="3">
    <source>
        <dbReference type="ARBA" id="ARBA00006340"/>
    </source>
</evidence>
<feature type="binding site" evidence="9">
    <location>
        <position position="130"/>
    </location>
    <ligand>
        <name>orotate</name>
        <dbReference type="ChEBI" id="CHEBI:30839"/>
    </ligand>
</feature>
<comment type="subunit">
    <text evidence="4 9">Homodimer.</text>
</comment>
<dbReference type="InterPro" id="IPR023031">
    <property type="entry name" value="OPRT"/>
</dbReference>
<feature type="binding site" evidence="9">
    <location>
        <position position="99"/>
    </location>
    <ligand>
        <name>5-phospho-alpha-D-ribose 1-diphosphate</name>
        <dbReference type="ChEBI" id="CHEBI:58017"/>
        <note>ligand shared between dimeric partners</note>
    </ligand>
</feature>
<comment type="caution">
    <text evidence="11">The sequence shown here is derived from an EMBL/GenBank/DDBJ whole genome shotgun (WGS) entry which is preliminary data.</text>
</comment>
<evidence type="ECO:0000313" key="12">
    <source>
        <dbReference type="Proteomes" id="UP000228743"/>
    </source>
</evidence>
<evidence type="ECO:0000256" key="9">
    <source>
        <dbReference type="HAMAP-Rule" id="MF_01208"/>
    </source>
</evidence>
<comment type="cofactor">
    <cofactor evidence="9">
        <name>Mg(2+)</name>
        <dbReference type="ChEBI" id="CHEBI:18420"/>
    </cofactor>
</comment>
<dbReference type="FunFam" id="3.40.50.2020:FF:000008">
    <property type="entry name" value="Orotate phosphoribosyltransferase"/>
    <property type="match status" value="1"/>
</dbReference>
<gene>
    <name evidence="9" type="primary">pyrE</name>
    <name evidence="11" type="ORF">COX68_00490</name>
</gene>
<evidence type="ECO:0000256" key="7">
    <source>
        <dbReference type="ARBA" id="ARBA00022679"/>
    </source>
</evidence>
<dbReference type="AlphaFoldDB" id="A0A2M7W049"/>
<feature type="binding site" description="in other chain" evidence="9">
    <location>
        <begin position="72"/>
        <end position="73"/>
    </location>
    <ligand>
        <name>5-phospho-alpha-D-ribose 1-diphosphate</name>
        <dbReference type="ChEBI" id="CHEBI:58017"/>
        <note>ligand shared between dimeric partners</note>
    </ligand>
</feature>
<feature type="binding site" evidence="9">
    <location>
        <position position="103"/>
    </location>
    <ligand>
        <name>5-phospho-alpha-D-ribose 1-diphosphate</name>
        <dbReference type="ChEBI" id="CHEBI:58017"/>
        <note>ligand shared between dimeric partners</note>
    </ligand>
</feature>
<dbReference type="GO" id="GO:0004588">
    <property type="term" value="F:orotate phosphoribosyltransferase activity"/>
    <property type="evidence" value="ECO:0007669"/>
    <property type="project" value="UniProtKB-UniRule"/>
</dbReference>
<evidence type="ECO:0000259" key="10">
    <source>
        <dbReference type="Pfam" id="PF00156"/>
    </source>
</evidence>
<evidence type="ECO:0000256" key="1">
    <source>
        <dbReference type="ARBA" id="ARBA00003769"/>
    </source>
</evidence>
<feature type="binding site" evidence="9">
    <location>
        <position position="105"/>
    </location>
    <ligand>
        <name>5-phospho-alpha-D-ribose 1-diphosphate</name>
        <dbReference type="ChEBI" id="CHEBI:58017"/>
        <note>ligand shared between dimeric partners</note>
    </ligand>
</feature>
<dbReference type="GO" id="GO:0000287">
    <property type="term" value="F:magnesium ion binding"/>
    <property type="evidence" value="ECO:0007669"/>
    <property type="project" value="UniProtKB-UniRule"/>
</dbReference>
<dbReference type="SUPFAM" id="SSF53271">
    <property type="entry name" value="PRTase-like"/>
    <property type="match status" value="1"/>
</dbReference>
<dbReference type="NCBIfam" id="TIGR00336">
    <property type="entry name" value="pyrE"/>
    <property type="match status" value="1"/>
</dbReference>
<dbReference type="InterPro" id="IPR029057">
    <property type="entry name" value="PRTase-like"/>
</dbReference>
<dbReference type="InterPro" id="IPR000836">
    <property type="entry name" value="PRTase_dom"/>
</dbReference>
<name>A0A2M7W049_9BACT</name>
<evidence type="ECO:0000256" key="4">
    <source>
        <dbReference type="ARBA" id="ARBA00011738"/>
    </source>
</evidence>
<dbReference type="GO" id="GO:0046132">
    <property type="term" value="P:pyrimidine ribonucleoside biosynthetic process"/>
    <property type="evidence" value="ECO:0007669"/>
    <property type="project" value="TreeGrafter"/>
</dbReference>
<keyword evidence="7 9" id="KW-0808">Transferase</keyword>
<organism evidence="11 12">
    <name type="scientific">Candidatus Falkowbacteria bacterium CG_4_10_14_0_2_um_filter_41_15</name>
    <dbReference type="NCBI Taxonomy" id="1974554"/>
    <lineage>
        <taxon>Bacteria</taxon>
        <taxon>Candidatus Falkowiibacteriota</taxon>
    </lineage>
</organism>
<dbReference type="Pfam" id="PF00156">
    <property type="entry name" value="Pribosyltran"/>
    <property type="match status" value="1"/>
</dbReference>
<dbReference type="GO" id="GO:0044205">
    <property type="term" value="P:'de novo' UMP biosynthetic process"/>
    <property type="evidence" value="ECO:0007669"/>
    <property type="project" value="UniProtKB-UniRule"/>
</dbReference>
<feature type="binding site" evidence="9">
    <location>
        <position position="159"/>
    </location>
    <ligand>
        <name>orotate</name>
        <dbReference type="ChEBI" id="CHEBI:30839"/>
    </ligand>
</feature>
<comment type="pathway">
    <text evidence="2 9">Pyrimidine metabolism; UMP biosynthesis via de novo pathway; UMP from orotate: step 1/2.</text>
</comment>
<dbReference type="Gene3D" id="3.40.50.2020">
    <property type="match status" value="1"/>
</dbReference>
<evidence type="ECO:0000313" key="11">
    <source>
        <dbReference type="EMBL" id="PJA10386.1"/>
    </source>
</evidence>
<evidence type="ECO:0000256" key="8">
    <source>
        <dbReference type="ARBA" id="ARBA00022975"/>
    </source>
</evidence>
<sequence>MQQYKKDFIEFLVRSKVLKFGDFILKSGRKCPYFLNFGDVHSGGAIAELGKYYAQCLNGLSLDYNVLFGPAYKGIPISVATSIALFKEFGGDVDYSYNRKEAKDHGEGGLLVGAKINADSRVVILDDVMTAGTALRESLTLLSTVGDPHVVAVLIACDRMEKGHGDKSAVSEVKEDFGIDVYSIVNLDEVTSYLHGLELDGEVVLDDEKLARITEYRKEFGV</sequence>
<evidence type="ECO:0000256" key="2">
    <source>
        <dbReference type="ARBA" id="ARBA00004889"/>
    </source>
</evidence>
<dbReference type="PANTHER" id="PTHR46683:SF1">
    <property type="entry name" value="OROTATE PHOSPHORIBOSYLTRANSFERASE 1-RELATED"/>
    <property type="match status" value="1"/>
</dbReference>
<dbReference type="HAMAP" id="MF_01208">
    <property type="entry name" value="PyrE"/>
    <property type="match status" value="1"/>
</dbReference>
<feature type="binding site" description="in other chain" evidence="9">
    <location>
        <position position="100"/>
    </location>
    <ligand>
        <name>5-phospho-alpha-D-ribose 1-diphosphate</name>
        <dbReference type="ChEBI" id="CHEBI:58017"/>
        <note>ligand shared between dimeric partners</note>
    </ligand>
</feature>
<keyword evidence="6 9" id="KW-0328">Glycosyltransferase</keyword>
<evidence type="ECO:0000256" key="6">
    <source>
        <dbReference type="ARBA" id="ARBA00022676"/>
    </source>
</evidence>
<feature type="binding site" description="in other chain" evidence="9">
    <location>
        <position position="26"/>
    </location>
    <ligand>
        <name>5-phospho-alpha-D-ribose 1-diphosphate</name>
        <dbReference type="ChEBI" id="CHEBI:58017"/>
        <note>ligand shared between dimeric partners</note>
    </ligand>
</feature>
<comment type="catalytic activity">
    <reaction evidence="9">
        <text>orotidine 5'-phosphate + diphosphate = orotate + 5-phospho-alpha-D-ribose 1-diphosphate</text>
        <dbReference type="Rhea" id="RHEA:10380"/>
        <dbReference type="ChEBI" id="CHEBI:30839"/>
        <dbReference type="ChEBI" id="CHEBI:33019"/>
        <dbReference type="ChEBI" id="CHEBI:57538"/>
        <dbReference type="ChEBI" id="CHEBI:58017"/>
        <dbReference type="EC" id="2.4.2.10"/>
    </reaction>
</comment>
<dbReference type="EMBL" id="PFPX01000011">
    <property type="protein sequence ID" value="PJA10386.1"/>
    <property type="molecule type" value="Genomic_DNA"/>
</dbReference>
<comment type="caution">
    <text evidence="9">Lacks conserved residue(s) required for the propagation of feature annotation.</text>
</comment>
<dbReference type="CDD" id="cd06223">
    <property type="entry name" value="PRTases_typeI"/>
    <property type="match status" value="1"/>
</dbReference>
<comment type="function">
    <text evidence="1 9">Catalyzes the transfer of a ribosyl phosphate group from 5-phosphoribose 1-diphosphate to orotate, leading to the formation of orotidine monophosphate (OMP).</text>
</comment>
<evidence type="ECO:0000256" key="5">
    <source>
        <dbReference type="ARBA" id="ARBA00011971"/>
    </source>
</evidence>
<comment type="similarity">
    <text evidence="3 9">Belongs to the purine/pyrimidine phosphoribosyltransferase family. PyrE subfamily.</text>
</comment>
<dbReference type="InterPro" id="IPR004467">
    <property type="entry name" value="Or_phspho_trans_dom"/>
</dbReference>
<dbReference type="GO" id="GO:0005737">
    <property type="term" value="C:cytoplasm"/>
    <property type="evidence" value="ECO:0007669"/>
    <property type="project" value="TreeGrafter"/>
</dbReference>
<accession>A0A2M7W049</accession>
<keyword evidence="9" id="KW-0460">Magnesium</keyword>
<feature type="domain" description="Phosphoribosyltransferase" evidence="10">
    <location>
        <begin position="48"/>
        <end position="174"/>
    </location>
</feature>
<keyword evidence="8 9" id="KW-0665">Pyrimidine biosynthesis</keyword>
<reference evidence="12" key="1">
    <citation type="submission" date="2017-09" db="EMBL/GenBank/DDBJ databases">
        <title>Depth-based differentiation of microbial function through sediment-hosted aquifers and enrichment of novel symbionts in the deep terrestrial subsurface.</title>
        <authorList>
            <person name="Probst A.J."/>
            <person name="Ladd B."/>
            <person name="Jarett J.K."/>
            <person name="Geller-Mcgrath D.E."/>
            <person name="Sieber C.M.K."/>
            <person name="Emerson J.B."/>
            <person name="Anantharaman K."/>
            <person name="Thomas B.C."/>
            <person name="Malmstrom R."/>
            <person name="Stieglmeier M."/>
            <person name="Klingl A."/>
            <person name="Woyke T."/>
            <person name="Ryan C.M."/>
            <person name="Banfield J.F."/>
        </authorList>
    </citation>
    <scope>NUCLEOTIDE SEQUENCE [LARGE SCALE GENOMIC DNA]</scope>
</reference>